<protein>
    <submittedName>
        <fullName evidence="1">Uncharacterized protein</fullName>
    </submittedName>
</protein>
<proteinExistence type="predicted"/>
<gene>
    <name evidence="1" type="ORF">QAD02_001246</name>
</gene>
<dbReference type="EMBL" id="CM056743">
    <property type="protein sequence ID" value="KAJ8669987.1"/>
    <property type="molecule type" value="Genomic_DNA"/>
</dbReference>
<accession>A0ACC2NIA8</accession>
<reference evidence="1" key="1">
    <citation type="submission" date="2023-04" db="EMBL/GenBank/DDBJ databases">
        <title>A chromosome-level genome assembly of the parasitoid wasp Eretmocerus hayati.</title>
        <authorList>
            <person name="Zhong Y."/>
            <person name="Liu S."/>
            <person name="Liu Y."/>
        </authorList>
    </citation>
    <scope>NUCLEOTIDE SEQUENCE</scope>
    <source>
        <strain evidence="1">ZJU_SS_LIU_2023</strain>
    </source>
</reference>
<name>A0ACC2NIA8_9HYME</name>
<dbReference type="Proteomes" id="UP001239111">
    <property type="component" value="Chromosome 3"/>
</dbReference>
<organism evidence="1 2">
    <name type="scientific">Eretmocerus hayati</name>
    <dbReference type="NCBI Taxonomy" id="131215"/>
    <lineage>
        <taxon>Eukaryota</taxon>
        <taxon>Metazoa</taxon>
        <taxon>Ecdysozoa</taxon>
        <taxon>Arthropoda</taxon>
        <taxon>Hexapoda</taxon>
        <taxon>Insecta</taxon>
        <taxon>Pterygota</taxon>
        <taxon>Neoptera</taxon>
        <taxon>Endopterygota</taxon>
        <taxon>Hymenoptera</taxon>
        <taxon>Apocrita</taxon>
        <taxon>Proctotrupomorpha</taxon>
        <taxon>Chalcidoidea</taxon>
        <taxon>Aphelinidae</taxon>
        <taxon>Aphelininae</taxon>
        <taxon>Eretmocerus</taxon>
    </lineage>
</organism>
<comment type="caution">
    <text evidence="1">The sequence shown here is derived from an EMBL/GenBank/DDBJ whole genome shotgun (WGS) entry which is preliminary data.</text>
</comment>
<evidence type="ECO:0000313" key="2">
    <source>
        <dbReference type="Proteomes" id="UP001239111"/>
    </source>
</evidence>
<evidence type="ECO:0000313" key="1">
    <source>
        <dbReference type="EMBL" id="KAJ8669987.1"/>
    </source>
</evidence>
<sequence length="985" mass="112161">MEKTGVVPKKFGKLKWAIYRGRREMVESLLEENTPVDNVCTPEKDFRSPLHSSVYLGDLDIVKKLLDRGAALDVLNENNETALMLAAKFEKYDIVDILLSNERLRNCANRENFTHLHIACMRNRVDVVQKLLEHPSEANTAVKPDAIRWSGFTPLHFAVHFKSIGTISFLLSLGADITIRDTRKLTALHLADMTRNVQMIDMILSAHKRVAKNPVNSEGLSHFHIACTRNNKEVIEFFIRNGVNIGEKVYQKSSNWPGFTALDFAIYYDCPDVVKLLLQEGNRDIFPSKNGHDRIEDIYFTGNEELVHFILYRDRLKKEKVKQIEKPPLLHTSCIRGDIEDVRGSLSKTPNKLNSVTWQGNTPLHLAVERGNKTIIEYLLDQGADLNIKNAYGKSPLHLAFERNMKEIVNSFFSCLDFIKHNPTDDHGLSHFHIACIYDQVEAVEHFINLGMDIDAPVDFDSIFWPGFTPLHFAAKFGSIRVAAILLKHGASYSTIDKHGLSAFDVAMPSRKISQKNTDDRFEIMRKILESHLKYKRDSFNDRGYSLLHLNFCHDEFSGKKKFIKDHLHQINQKTHKLSTPWDGYTPLHFALSESDTEFAILLIKMGADPSIKSANGNYPYHLITNDINGPIISKSTKNLDKLLHNPVGSNGLSLFHVACATGHAEWVKYFLDHGIDPNAQTTLNGHEFYDKTPLQLAVSSQSSAGSKLEVVKHLIKHGANVKLKDTHLNTPLHHIIGYNEPEIVDIFVKLGVDVDSRNACLETPLFMMCTNYFMFLDEYLSDILERFLDQGANVNLEDEFGTTILTVDTWRDNLEYYSSTIEVLLKHLKKLEAAGLYISEENFNAQRDLSLHFAITQGAAFLDELCQYSDECRKELEVLKQVRLSGYTTLQEILSKDLHELSVISENDEFRRIASSDDLRKKYPIYGPMIELQLRKGQDRRQLVTDAGKASKFLTKICVPRECTEQILLYLSNEDLNNIIATNL</sequence>
<keyword evidence="2" id="KW-1185">Reference proteome</keyword>